<feature type="compositionally biased region" description="Polar residues" evidence="1">
    <location>
        <begin position="186"/>
        <end position="202"/>
    </location>
</feature>
<evidence type="ECO:0000259" key="2">
    <source>
        <dbReference type="Pfam" id="PF03732"/>
    </source>
</evidence>
<proteinExistence type="predicted"/>
<feature type="domain" description="Retrotransposon gag" evidence="2">
    <location>
        <begin position="33"/>
        <end position="107"/>
    </location>
</feature>
<reference evidence="3" key="1">
    <citation type="journal article" date="2016" name="Nat. Genet.">
        <title>The genome sequences of Arachis duranensis and Arachis ipaensis, the diploid ancestors of cultivated peanut.</title>
        <authorList>
            <person name="Bertioli D.J."/>
            <person name="Cannon S.B."/>
            <person name="Froenicke L."/>
            <person name="Huang G."/>
            <person name="Farmer A.D."/>
            <person name="Cannon E.K."/>
            <person name="Liu X."/>
            <person name="Gao D."/>
            <person name="Clevenger J."/>
            <person name="Dash S."/>
            <person name="Ren L."/>
            <person name="Moretzsohn M.C."/>
            <person name="Shirasawa K."/>
            <person name="Huang W."/>
            <person name="Vidigal B."/>
            <person name="Abernathy B."/>
            <person name="Chu Y."/>
            <person name="Niederhuth C.E."/>
            <person name="Umale P."/>
            <person name="Araujo A.C."/>
            <person name="Kozik A."/>
            <person name="Kim K.D."/>
            <person name="Burow M.D."/>
            <person name="Varshney R.K."/>
            <person name="Wang X."/>
            <person name="Zhang X."/>
            <person name="Barkley N."/>
            <person name="Guimaraes P.M."/>
            <person name="Isobe S."/>
            <person name="Guo B."/>
            <person name="Liao B."/>
            <person name="Stalker H.T."/>
            <person name="Schmitz R.J."/>
            <person name="Scheffler B.E."/>
            <person name="Leal-Bertioli S.C."/>
            <person name="Xun X."/>
            <person name="Jackson S.A."/>
            <person name="Michelmore R."/>
            <person name="Ozias-Akins P."/>
        </authorList>
    </citation>
    <scope>NUCLEOTIDE SEQUENCE [LARGE SCALE GENOMIC DNA]</scope>
    <source>
        <strain evidence="3">cv. V14167</strain>
    </source>
</reference>
<feature type="region of interest" description="Disordered" evidence="1">
    <location>
        <begin position="150"/>
        <end position="212"/>
    </location>
</feature>
<gene>
    <name evidence="4" type="primary">LOC110278224</name>
</gene>
<protein>
    <submittedName>
        <fullName evidence="4">Uncharacterized protein LOC110278224</fullName>
    </submittedName>
</protein>
<dbReference type="PANTHER" id="PTHR33223">
    <property type="entry name" value="CCHC-TYPE DOMAIN-CONTAINING PROTEIN"/>
    <property type="match status" value="1"/>
</dbReference>
<dbReference type="RefSeq" id="XP_020992121.1">
    <property type="nucleotide sequence ID" value="XM_021136462.1"/>
</dbReference>
<evidence type="ECO:0000313" key="4">
    <source>
        <dbReference type="RefSeq" id="XP_020992121.1"/>
    </source>
</evidence>
<keyword evidence="3" id="KW-1185">Reference proteome</keyword>
<sequence>MKYDRTKDPQEHLTAFEARMNLEGAADAVQCRAFPVTLADPTIKWFNALPNGFIASFHDISRKFMTQFTTGITKAKHPISLFGITQGQDESTMKYLDMFNDECLTIDKLTDSVVSLCLTNSLLNEDIRKYLTTKTVWTMHEIQSIAREYINSEGEPSRGRNKRQHGNTAPRNNSPPKETQKEHSKPANTNQPSRVGNFSSYTPCPLPDKPRF</sequence>
<dbReference type="GeneID" id="110278224"/>
<evidence type="ECO:0000313" key="3">
    <source>
        <dbReference type="Proteomes" id="UP000515211"/>
    </source>
</evidence>
<dbReference type="KEGG" id="adu:110278224"/>
<name>A0A6P5N7S6_ARADU</name>
<dbReference type="Proteomes" id="UP000515211">
    <property type="component" value="Chromosome 2"/>
</dbReference>
<dbReference type="AlphaFoldDB" id="A0A6P5N7S6"/>
<dbReference type="Pfam" id="PF03732">
    <property type="entry name" value="Retrotrans_gag"/>
    <property type="match status" value="1"/>
</dbReference>
<organism evidence="3 4">
    <name type="scientific">Arachis duranensis</name>
    <name type="common">Wild peanut</name>
    <dbReference type="NCBI Taxonomy" id="130453"/>
    <lineage>
        <taxon>Eukaryota</taxon>
        <taxon>Viridiplantae</taxon>
        <taxon>Streptophyta</taxon>
        <taxon>Embryophyta</taxon>
        <taxon>Tracheophyta</taxon>
        <taxon>Spermatophyta</taxon>
        <taxon>Magnoliopsida</taxon>
        <taxon>eudicotyledons</taxon>
        <taxon>Gunneridae</taxon>
        <taxon>Pentapetalae</taxon>
        <taxon>rosids</taxon>
        <taxon>fabids</taxon>
        <taxon>Fabales</taxon>
        <taxon>Fabaceae</taxon>
        <taxon>Papilionoideae</taxon>
        <taxon>50 kb inversion clade</taxon>
        <taxon>dalbergioids sensu lato</taxon>
        <taxon>Dalbergieae</taxon>
        <taxon>Pterocarpus clade</taxon>
        <taxon>Arachis</taxon>
    </lineage>
</organism>
<reference evidence="4" key="2">
    <citation type="submission" date="2025-08" db="UniProtKB">
        <authorList>
            <consortium name="RefSeq"/>
        </authorList>
    </citation>
    <scope>IDENTIFICATION</scope>
    <source>
        <tissue evidence="4">Whole plant</tissue>
    </source>
</reference>
<accession>A0A6P5N7S6</accession>
<feature type="compositionally biased region" description="Polar residues" evidence="1">
    <location>
        <begin position="166"/>
        <end position="177"/>
    </location>
</feature>
<dbReference type="InterPro" id="IPR005162">
    <property type="entry name" value="Retrotrans_gag_dom"/>
</dbReference>
<dbReference type="PANTHER" id="PTHR33223:SF10">
    <property type="entry name" value="AMINOTRANSFERASE-LIKE PLANT MOBILE DOMAIN-CONTAINING PROTEIN"/>
    <property type="match status" value="1"/>
</dbReference>
<evidence type="ECO:0000256" key="1">
    <source>
        <dbReference type="SAM" id="MobiDB-lite"/>
    </source>
</evidence>